<dbReference type="PANTHER" id="PTHR34310">
    <property type="entry name" value="DUF427 DOMAIN PROTEIN (AFU_ORTHOLOGUE AFUA_3G02220)"/>
    <property type="match status" value="1"/>
</dbReference>
<dbReference type="RefSeq" id="WP_121172956.1">
    <property type="nucleotide sequence ID" value="NZ_RBIN01000005.1"/>
</dbReference>
<evidence type="ECO:0000259" key="1">
    <source>
        <dbReference type="Pfam" id="PF04248"/>
    </source>
</evidence>
<proteinExistence type="predicted"/>
<dbReference type="Pfam" id="PF04248">
    <property type="entry name" value="NTP_transf_9"/>
    <property type="match status" value="1"/>
</dbReference>
<gene>
    <name evidence="2" type="ORF">C7446_2011</name>
</gene>
<reference evidence="2 3" key="1">
    <citation type="submission" date="2018-10" db="EMBL/GenBank/DDBJ databases">
        <title>Genomic Encyclopedia of Type Strains, Phase IV (KMG-IV): sequencing the most valuable type-strain genomes for metagenomic binning, comparative biology and taxonomic classification.</title>
        <authorList>
            <person name="Goeker M."/>
        </authorList>
    </citation>
    <scope>NUCLEOTIDE SEQUENCE [LARGE SCALE GENOMIC DNA]</scope>
    <source>
        <strain evidence="2 3">DSM 23229</strain>
    </source>
</reference>
<dbReference type="AlphaFoldDB" id="A0A420WWI8"/>
<sequence length="114" mass="13121">MIHNPEGRITLHPHNRRVRVWLGEVLLADSRRAIELRETDYPPRQYLPREDVELSRLSGSATATFCPFKGHARYLADHEGTDIAWSYETPFAFVADIRERLAFAGEQITVTIDD</sequence>
<dbReference type="PANTHER" id="PTHR34310:SF9">
    <property type="entry name" value="BLR5716 PROTEIN"/>
    <property type="match status" value="1"/>
</dbReference>
<organism evidence="2 3">
    <name type="scientific">Kushneria sinocarnis</name>
    <dbReference type="NCBI Taxonomy" id="595502"/>
    <lineage>
        <taxon>Bacteria</taxon>
        <taxon>Pseudomonadati</taxon>
        <taxon>Pseudomonadota</taxon>
        <taxon>Gammaproteobacteria</taxon>
        <taxon>Oceanospirillales</taxon>
        <taxon>Halomonadaceae</taxon>
        <taxon>Kushneria</taxon>
    </lineage>
</organism>
<dbReference type="InterPro" id="IPR038694">
    <property type="entry name" value="DUF427_sf"/>
</dbReference>
<name>A0A420WWI8_9GAMM</name>
<dbReference type="Proteomes" id="UP000281975">
    <property type="component" value="Unassembled WGS sequence"/>
</dbReference>
<dbReference type="InterPro" id="IPR007361">
    <property type="entry name" value="DUF427"/>
</dbReference>
<accession>A0A420WWI8</accession>
<evidence type="ECO:0000313" key="2">
    <source>
        <dbReference type="EMBL" id="RKR03486.1"/>
    </source>
</evidence>
<comment type="caution">
    <text evidence="2">The sequence shown here is derived from an EMBL/GenBank/DDBJ whole genome shotgun (WGS) entry which is preliminary data.</text>
</comment>
<dbReference type="EMBL" id="RBIN01000005">
    <property type="protein sequence ID" value="RKR03486.1"/>
    <property type="molecule type" value="Genomic_DNA"/>
</dbReference>
<evidence type="ECO:0000313" key="3">
    <source>
        <dbReference type="Proteomes" id="UP000281975"/>
    </source>
</evidence>
<keyword evidence="3" id="KW-1185">Reference proteome</keyword>
<dbReference type="Gene3D" id="2.170.150.40">
    <property type="entry name" value="Domain of unknown function (DUF427)"/>
    <property type="match status" value="1"/>
</dbReference>
<protein>
    <submittedName>
        <fullName evidence="2">Uncharacterized protein (DUF427 family)</fullName>
    </submittedName>
</protein>
<feature type="domain" description="DUF427" evidence="1">
    <location>
        <begin position="18"/>
        <end position="104"/>
    </location>
</feature>
<dbReference type="OrthoDB" id="4565346at2"/>